<dbReference type="InParanoid" id="A2DWW2"/>
<accession>A2DWW2</accession>
<gene>
    <name evidence="4" type="ORF">TVAG_392610</name>
</gene>
<dbReference type="Gene3D" id="1.20.1270.60">
    <property type="entry name" value="Arfaptin homology (AH) domain/BAR domain"/>
    <property type="match status" value="1"/>
</dbReference>
<dbReference type="KEGG" id="tva:4773145"/>
<dbReference type="PANTHER" id="PTHR14167:SF116">
    <property type="entry name" value="CAP, ISOFORM AC"/>
    <property type="match status" value="1"/>
</dbReference>
<evidence type="ECO:0000256" key="1">
    <source>
        <dbReference type="ARBA" id="ARBA00022443"/>
    </source>
</evidence>
<dbReference type="EMBL" id="DS113260">
    <property type="protein sequence ID" value="EAY15144.1"/>
    <property type="molecule type" value="Genomic_DNA"/>
</dbReference>
<dbReference type="RefSeq" id="XP_001327367.1">
    <property type="nucleotide sequence ID" value="XM_001327332.1"/>
</dbReference>
<dbReference type="InterPro" id="IPR027267">
    <property type="entry name" value="AH/BAR_dom_sf"/>
</dbReference>
<keyword evidence="5" id="KW-1185">Reference proteome</keyword>
<dbReference type="PRINTS" id="PR00452">
    <property type="entry name" value="SH3DOMAIN"/>
</dbReference>
<dbReference type="STRING" id="5722.A2DWW2"/>
<sequence>MFSGVESLLTVFKRISERLDMSSKDFQTCSTILQKRIDIYNKVSSMLTELSNTEYDPTDFLSRSLVETIKSEASLYQLIVNQFRQQIQIELKPQLDNLNETKKLIFKNVDKQIKILTKSLKKGKNDSNAMEVIQIAGEIQSSQLPEIHKQLEDFECNRFSVIHKHLISYADLSSKFSVGQDNTYKKFLSKLNVYDPKEKSHRAVLRVLDPTITESADTEEAYAIAVADFRSNQPADLAFTRGDKIHVLSQHSSGWWEGECNGKKGLFPNTYVTLENSTDTIKSQKICAYFSIDKEYHPTLRTELDLEVGDLVFVEYYLRGRYFGENQRTGHKGSFPESCLTL</sequence>
<evidence type="ECO:0000259" key="3">
    <source>
        <dbReference type="PROSITE" id="PS50002"/>
    </source>
</evidence>
<dbReference type="VEuPathDB" id="TrichDB:TVAGG3_0839260"/>
<protein>
    <submittedName>
        <fullName evidence="4">Variant SH3 domain containing protein</fullName>
    </submittedName>
</protein>
<dbReference type="PANTHER" id="PTHR14167">
    <property type="entry name" value="SH3 DOMAIN-CONTAINING"/>
    <property type="match status" value="1"/>
</dbReference>
<dbReference type="eggNOG" id="KOG3601">
    <property type="taxonomic scope" value="Eukaryota"/>
</dbReference>
<dbReference type="VEuPathDB" id="TrichDB:TVAG_392610"/>
<dbReference type="FunCoup" id="A2DWW2">
    <property type="interactions" value="281"/>
</dbReference>
<dbReference type="Pfam" id="PF07653">
    <property type="entry name" value="SH3_2"/>
    <property type="match status" value="1"/>
</dbReference>
<dbReference type="PRINTS" id="PR00499">
    <property type="entry name" value="P67PHOX"/>
</dbReference>
<dbReference type="SUPFAM" id="SSF103657">
    <property type="entry name" value="BAR/IMD domain-like"/>
    <property type="match status" value="1"/>
</dbReference>
<reference evidence="4" key="2">
    <citation type="journal article" date="2007" name="Science">
        <title>Draft genome sequence of the sexually transmitted pathogen Trichomonas vaginalis.</title>
        <authorList>
            <person name="Carlton J.M."/>
            <person name="Hirt R.P."/>
            <person name="Silva J.C."/>
            <person name="Delcher A.L."/>
            <person name="Schatz M."/>
            <person name="Zhao Q."/>
            <person name="Wortman J.R."/>
            <person name="Bidwell S.L."/>
            <person name="Alsmark U.C.M."/>
            <person name="Besteiro S."/>
            <person name="Sicheritz-Ponten T."/>
            <person name="Noel C.J."/>
            <person name="Dacks J.B."/>
            <person name="Foster P.G."/>
            <person name="Simillion C."/>
            <person name="Van de Peer Y."/>
            <person name="Miranda-Saavedra D."/>
            <person name="Barton G.J."/>
            <person name="Westrop G.D."/>
            <person name="Mueller S."/>
            <person name="Dessi D."/>
            <person name="Fiori P.L."/>
            <person name="Ren Q."/>
            <person name="Paulsen I."/>
            <person name="Zhang H."/>
            <person name="Bastida-Corcuera F.D."/>
            <person name="Simoes-Barbosa A."/>
            <person name="Brown M.T."/>
            <person name="Hayes R.D."/>
            <person name="Mukherjee M."/>
            <person name="Okumura C.Y."/>
            <person name="Schneider R."/>
            <person name="Smith A.J."/>
            <person name="Vanacova S."/>
            <person name="Villalvazo M."/>
            <person name="Haas B.J."/>
            <person name="Pertea M."/>
            <person name="Feldblyum T.V."/>
            <person name="Utterback T.R."/>
            <person name="Shu C.L."/>
            <person name="Osoegawa K."/>
            <person name="de Jong P.J."/>
            <person name="Hrdy I."/>
            <person name="Horvathova L."/>
            <person name="Zubacova Z."/>
            <person name="Dolezal P."/>
            <person name="Malik S.B."/>
            <person name="Logsdon J.M. Jr."/>
            <person name="Henze K."/>
            <person name="Gupta A."/>
            <person name="Wang C.C."/>
            <person name="Dunne R.L."/>
            <person name="Upcroft J.A."/>
            <person name="Upcroft P."/>
            <person name="White O."/>
            <person name="Salzberg S.L."/>
            <person name="Tang P."/>
            <person name="Chiu C.-H."/>
            <person name="Lee Y.-S."/>
            <person name="Embley T.M."/>
            <person name="Coombs G.H."/>
            <person name="Mottram J.C."/>
            <person name="Tachezy J."/>
            <person name="Fraser-Liggett C.M."/>
            <person name="Johnson P.J."/>
        </authorList>
    </citation>
    <scope>NUCLEOTIDE SEQUENCE [LARGE SCALE GENOMIC DNA]</scope>
    <source>
        <strain evidence="4">G3</strain>
    </source>
</reference>
<dbReference type="InterPro" id="IPR001452">
    <property type="entry name" value="SH3_domain"/>
</dbReference>
<proteinExistence type="predicted"/>
<dbReference type="SMR" id="A2DWW2"/>
<dbReference type="PROSITE" id="PS50002">
    <property type="entry name" value="SH3"/>
    <property type="match status" value="1"/>
</dbReference>
<reference evidence="4" key="1">
    <citation type="submission" date="2006-10" db="EMBL/GenBank/DDBJ databases">
        <authorList>
            <person name="Amadeo P."/>
            <person name="Zhao Q."/>
            <person name="Wortman J."/>
            <person name="Fraser-Liggett C."/>
            <person name="Carlton J."/>
        </authorList>
    </citation>
    <scope>NUCLEOTIDE SEQUENCE</scope>
    <source>
        <strain evidence="4">G3</strain>
    </source>
</reference>
<dbReference type="SMART" id="SM00326">
    <property type="entry name" value="SH3"/>
    <property type="match status" value="1"/>
</dbReference>
<dbReference type="FunFam" id="2.30.30.40:FF:000072">
    <property type="entry name" value="Unconventional Myosin IB"/>
    <property type="match status" value="1"/>
</dbReference>
<dbReference type="AlphaFoldDB" id="A2DWW2"/>
<dbReference type="InterPro" id="IPR036028">
    <property type="entry name" value="SH3-like_dom_sf"/>
</dbReference>
<dbReference type="OrthoDB" id="10255964at2759"/>
<dbReference type="InterPro" id="IPR050384">
    <property type="entry name" value="Endophilin_SH3RF"/>
</dbReference>
<keyword evidence="1 2" id="KW-0728">SH3 domain</keyword>
<evidence type="ECO:0000313" key="5">
    <source>
        <dbReference type="Proteomes" id="UP000001542"/>
    </source>
</evidence>
<evidence type="ECO:0000256" key="2">
    <source>
        <dbReference type="PROSITE-ProRule" id="PRU00192"/>
    </source>
</evidence>
<dbReference type="Proteomes" id="UP000001542">
    <property type="component" value="Unassembled WGS sequence"/>
</dbReference>
<organism evidence="4 5">
    <name type="scientific">Trichomonas vaginalis (strain ATCC PRA-98 / G3)</name>
    <dbReference type="NCBI Taxonomy" id="412133"/>
    <lineage>
        <taxon>Eukaryota</taxon>
        <taxon>Metamonada</taxon>
        <taxon>Parabasalia</taxon>
        <taxon>Trichomonadida</taxon>
        <taxon>Trichomonadidae</taxon>
        <taxon>Trichomonas</taxon>
    </lineage>
</organism>
<evidence type="ECO:0000313" key="4">
    <source>
        <dbReference type="EMBL" id="EAY15144.1"/>
    </source>
</evidence>
<dbReference type="SUPFAM" id="SSF50044">
    <property type="entry name" value="SH3-domain"/>
    <property type="match status" value="2"/>
</dbReference>
<feature type="domain" description="SH3" evidence="3">
    <location>
        <begin position="218"/>
        <end position="277"/>
    </location>
</feature>
<name>A2DWW2_TRIV3</name>
<dbReference type="Gene3D" id="2.30.30.40">
    <property type="entry name" value="SH3 Domains"/>
    <property type="match status" value="2"/>
</dbReference>
<dbReference type="CDD" id="cd00174">
    <property type="entry name" value="SH3"/>
    <property type="match status" value="1"/>
</dbReference>